<proteinExistence type="predicted"/>
<dbReference type="EMBL" id="JAENIK010000004">
    <property type="protein sequence ID" value="MBK1814640.1"/>
    <property type="molecule type" value="Genomic_DNA"/>
</dbReference>
<dbReference type="Proteomes" id="UP000600139">
    <property type="component" value="Unassembled WGS sequence"/>
</dbReference>
<keyword evidence="2" id="KW-1133">Transmembrane helix</keyword>
<keyword evidence="4" id="KW-1185">Reference proteome</keyword>
<protein>
    <submittedName>
        <fullName evidence="3">Uncharacterized protein</fullName>
    </submittedName>
</protein>
<feature type="compositionally biased region" description="Polar residues" evidence="1">
    <location>
        <begin position="1040"/>
        <end position="1055"/>
    </location>
</feature>
<gene>
    <name evidence="3" type="ORF">JIN84_03385</name>
</gene>
<sequence>MNSSAFPTTRPHLREQGFALVATLAMLILLVVVAVGMLGLSAVSLRTSGSDSATQRARANARLALQLAIGELQAAAGPDNRVTATSAIGKAGHAQKNLTGVWEGWQWKGEGDAPDWDKEKENRFKGWLVSSNLREDSKKESYVDSEVSGDKVTLVEAAGDDAGVDAQIVKLSDSPGRTGGGIAWAVFDESQKADISLSAEKPAETYEDKYDRMTAAHELGFQAAKDSAWKTLSEKKDERAKLLSIEQTRLLGVKKEDASFHDVTSGSLGLLANVVDGGLATDISRLFDEDALPKSYESRFIYSGKDTPLVPPPGRFTGANPLPSPDPSWALLRSHYRTYDLFGSGGKPEITANVSNIEERPKGANAPAGDALLRHPSFNKQQLAPVLAKAQFIFSLSFGYGGTLEDMWKAGSARTSPARLRDNYMTWLAIDPVITLWNPYNVPIRFSEQTIELYRIPLAFRLYKNGVLLNANYTRLTNTYTVGDFADRKEKNYLLKVLPETGQQSVVLEPGEHMVFTAHNWRPHGDQKASEEGLLLRPGFNPPAGAASSPEIGGITTMNLFVDSTGAKSGTDYGKSIRTVAVKAGDKIEVEVKSERAGNDVLAEAGGKEVTGFLKYYMGNETNKKLIGGIELDYGDREKEFLPPYSRHELPAIVIDGSIPTATLADGLAAMRSLRYKEPFLIATFQQKTERDSKFPSRSWLNNAPTNLYASAGLDQTEEFAHQQYELKWEPMFDWPPDSPTIEISTKRNRGYGGSGVYAQTGSEIASFSSLPRAPAHSLGQFTHAPLNSGGQLPLTSHVVANSFAPPLLKSDRVRDTSGSRTYLDHSYLANNALFDGYFLSSAADHPALEGGSARKGNDLLKEFFEDNKRLPNSRFVPYLGTEAADDVAGRLLDDKESHLHLAANLLLEAPFNVNSTRVAAWEAVLASNNDQATPLADGGLDEAEGLPVSRNLPATGPSYESDGSDPTKWTGYRRLTEKQIQRLALEVVEEVKKRGPFQSLAEFVNRRPGKGELSRSGALQAAIERAELNSGVLDPQSEFDATSGANTEAGSGNTADGAPGVITQSDLLTPILPQLRARGDTFVIRAYGEAVDKAGRKTSAWCEATVQRFPEYVDPADAAAAAPAAAPNILFGRRFQVVSFRWVQPSKLQPIHS</sequence>
<comment type="caution">
    <text evidence="3">The sequence shown here is derived from an EMBL/GenBank/DDBJ whole genome shotgun (WGS) entry which is preliminary data.</text>
</comment>
<name>A0A934V9Z4_9BACT</name>
<keyword evidence="2" id="KW-0472">Membrane</keyword>
<evidence type="ECO:0000313" key="4">
    <source>
        <dbReference type="Proteomes" id="UP000600139"/>
    </source>
</evidence>
<feature type="region of interest" description="Disordered" evidence="1">
    <location>
        <begin position="1035"/>
        <end position="1059"/>
    </location>
</feature>
<dbReference type="RefSeq" id="WP_200349597.1">
    <property type="nucleotide sequence ID" value="NZ_BAABHZ010000010.1"/>
</dbReference>
<keyword evidence="2" id="KW-0812">Transmembrane</keyword>
<feature type="transmembrane region" description="Helical" evidence="2">
    <location>
        <begin position="18"/>
        <end position="40"/>
    </location>
</feature>
<dbReference type="AlphaFoldDB" id="A0A934V9Z4"/>
<accession>A0A934V9Z4</accession>
<organism evidence="3 4">
    <name type="scientific">Luteolibacter yonseiensis</name>
    <dbReference type="NCBI Taxonomy" id="1144680"/>
    <lineage>
        <taxon>Bacteria</taxon>
        <taxon>Pseudomonadati</taxon>
        <taxon>Verrucomicrobiota</taxon>
        <taxon>Verrucomicrobiia</taxon>
        <taxon>Verrucomicrobiales</taxon>
        <taxon>Verrucomicrobiaceae</taxon>
        <taxon>Luteolibacter</taxon>
    </lineage>
</organism>
<feature type="region of interest" description="Disordered" evidence="1">
    <location>
        <begin position="951"/>
        <end position="971"/>
    </location>
</feature>
<evidence type="ECO:0000256" key="2">
    <source>
        <dbReference type="SAM" id="Phobius"/>
    </source>
</evidence>
<reference evidence="3" key="1">
    <citation type="submission" date="2021-01" db="EMBL/GenBank/DDBJ databases">
        <title>Modified the classification status of verrucomicrobia.</title>
        <authorList>
            <person name="Feng X."/>
        </authorList>
    </citation>
    <scope>NUCLEOTIDE SEQUENCE</scope>
    <source>
        <strain evidence="3">JCM 18052</strain>
    </source>
</reference>
<evidence type="ECO:0000313" key="3">
    <source>
        <dbReference type="EMBL" id="MBK1814640.1"/>
    </source>
</evidence>
<evidence type="ECO:0000256" key="1">
    <source>
        <dbReference type="SAM" id="MobiDB-lite"/>
    </source>
</evidence>